<protein>
    <submittedName>
        <fullName evidence="2">Uncharacterized protein</fullName>
    </submittedName>
</protein>
<accession>A0A5P1FAX3</accession>
<organism evidence="2 3">
    <name type="scientific">Asparagus officinalis</name>
    <name type="common">Garden asparagus</name>
    <dbReference type="NCBI Taxonomy" id="4686"/>
    <lineage>
        <taxon>Eukaryota</taxon>
        <taxon>Viridiplantae</taxon>
        <taxon>Streptophyta</taxon>
        <taxon>Embryophyta</taxon>
        <taxon>Tracheophyta</taxon>
        <taxon>Spermatophyta</taxon>
        <taxon>Magnoliopsida</taxon>
        <taxon>Liliopsida</taxon>
        <taxon>Asparagales</taxon>
        <taxon>Asparagaceae</taxon>
        <taxon>Asparagoideae</taxon>
        <taxon>Asparagus</taxon>
    </lineage>
</organism>
<dbReference type="Proteomes" id="UP000243459">
    <property type="component" value="Chromosome 3"/>
</dbReference>
<feature type="region of interest" description="Disordered" evidence="1">
    <location>
        <begin position="42"/>
        <end position="68"/>
    </location>
</feature>
<feature type="compositionally biased region" description="Basic and acidic residues" evidence="1">
    <location>
        <begin position="42"/>
        <end position="51"/>
    </location>
</feature>
<dbReference type="Gramene" id="ONK75204">
    <property type="protein sequence ID" value="ONK75204"/>
    <property type="gene ID" value="A4U43_C03F14440"/>
</dbReference>
<evidence type="ECO:0000256" key="1">
    <source>
        <dbReference type="SAM" id="MobiDB-lite"/>
    </source>
</evidence>
<evidence type="ECO:0000313" key="3">
    <source>
        <dbReference type="Proteomes" id="UP000243459"/>
    </source>
</evidence>
<name>A0A5P1FAX3_ASPOF</name>
<dbReference type="AlphaFoldDB" id="A0A5P1FAX3"/>
<reference evidence="3" key="1">
    <citation type="journal article" date="2017" name="Nat. Commun.">
        <title>The asparagus genome sheds light on the origin and evolution of a young Y chromosome.</title>
        <authorList>
            <person name="Harkess A."/>
            <person name="Zhou J."/>
            <person name="Xu C."/>
            <person name="Bowers J.E."/>
            <person name="Van der Hulst R."/>
            <person name="Ayyampalayam S."/>
            <person name="Mercati F."/>
            <person name="Riccardi P."/>
            <person name="McKain M.R."/>
            <person name="Kakrana A."/>
            <person name="Tang H."/>
            <person name="Ray J."/>
            <person name="Groenendijk J."/>
            <person name="Arikit S."/>
            <person name="Mathioni S.M."/>
            <person name="Nakano M."/>
            <person name="Shan H."/>
            <person name="Telgmann-Rauber A."/>
            <person name="Kanno A."/>
            <person name="Yue Z."/>
            <person name="Chen H."/>
            <person name="Li W."/>
            <person name="Chen Y."/>
            <person name="Xu X."/>
            <person name="Zhang Y."/>
            <person name="Luo S."/>
            <person name="Chen H."/>
            <person name="Gao J."/>
            <person name="Mao Z."/>
            <person name="Pires J.C."/>
            <person name="Luo M."/>
            <person name="Kudrna D."/>
            <person name="Wing R.A."/>
            <person name="Meyers B.C."/>
            <person name="Yi K."/>
            <person name="Kong H."/>
            <person name="Lavrijsen P."/>
            <person name="Sunseri F."/>
            <person name="Falavigna A."/>
            <person name="Ye Y."/>
            <person name="Leebens-Mack J.H."/>
            <person name="Chen G."/>
        </authorList>
    </citation>
    <scope>NUCLEOTIDE SEQUENCE [LARGE SCALE GENOMIC DNA]</scope>
    <source>
        <strain evidence="3">cv. DH0086</strain>
    </source>
</reference>
<keyword evidence="3" id="KW-1185">Reference proteome</keyword>
<proteinExistence type="predicted"/>
<dbReference type="EMBL" id="CM007383">
    <property type="protein sequence ID" value="ONK75204.1"/>
    <property type="molecule type" value="Genomic_DNA"/>
</dbReference>
<sequence>MRNEEPETLVVLDEEEKTFVDSLGWNENAGEDALTAEEIVKKDGSESRQDGSESLQDCSESWRDGNLD</sequence>
<gene>
    <name evidence="2" type="ORF">A4U43_C03F14440</name>
</gene>
<evidence type="ECO:0000313" key="2">
    <source>
        <dbReference type="EMBL" id="ONK75204.1"/>
    </source>
</evidence>